<evidence type="ECO:0000259" key="5">
    <source>
        <dbReference type="PROSITE" id="PS50110"/>
    </source>
</evidence>
<reference evidence="8" key="1">
    <citation type="submission" date="2020-11" db="EMBL/GenBank/DDBJ databases">
        <authorList>
            <person name="Konstantinou D."/>
            <person name="Gkelis S."/>
            <person name="Popin R."/>
            <person name="Fewer D."/>
            <person name="Sivonen K."/>
        </authorList>
    </citation>
    <scope>NUCLEOTIDE SEQUENCE</scope>
    <source>
        <strain evidence="8">TAU-MAC 1115</strain>
    </source>
</reference>
<keyword evidence="1 4" id="KW-0238">DNA-binding</keyword>
<dbReference type="InterPro" id="IPR036641">
    <property type="entry name" value="HPT_dom_sf"/>
</dbReference>
<evidence type="ECO:0000256" key="1">
    <source>
        <dbReference type="ARBA" id="ARBA00023125"/>
    </source>
</evidence>
<dbReference type="PANTHER" id="PTHR48111">
    <property type="entry name" value="REGULATOR OF RPOS"/>
    <property type="match status" value="1"/>
</dbReference>
<organism evidence="8 9">
    <name type="scientific">Leptothoe spongobia TAU-MAC 1115</name>
    <dbReference type="NCBI Taxonomy" id="1967444"/>
    <lineage>
        <taxon>Bacteria</taxon>
        <taxon>Bacillati</taxon>
        <taxon>Cyanobacteriota</taxon>
        <taxon>Cyanophyceae</taxon>
        <taxon>Nodosilineales</taxon>
        <taxon>Cymatolegaceae</taxon>
        <taxon>Leptothoe</taxon>
        <taxon>Leptothoe spongobia</taxon>
    </lineage>
</organism>
<dbReference type="InterPro" id="IPR036388">
    <property type="entry name" value="WH-like_DNA-bd_sf"/>
</dbReference>
<dbReference type="GO" id="GO:0000156">
    <property type="term" value="F:phosphorelay response regulator activity"/>
    <property type="evidence" value="ECO:0007669"/>
    <property type="project" value="TreeGrafter"/>
</dbReference>
<feature type="modified residue" description="4-aspartylphosphate" evidence="3">
    <location>
        <position position="534"/>
    </location>
</feature>
<dbReference type="PROSITE" id="PS51755">
    <property type="entry name" value="OMPR_PHOB"/>
    <property type="match status" value="1"/>
</dbReference>
<dbReference type="Gene3D" id="1.20.120.160">
    <property type="entry name" value="HPT domain"/>
    <property type="match status" value="1"/>
</dbReference>
<dbReference type="SMART" id="SM00448">
    <property type="entry name" value="REC"/>
    <property type="match status" value="2"/>
</dbReference>
<dbReference type="AlphaFoldDB" id="A0A947DFW9"/>
<evidence type="ECO:0000259" key="7">
    <source>
        <dbReference type="PROSITE" id="PS51755"/>
    </source>
</evidence>
<dbReference type="Gene3D" id="1.10.10.10">
    <property type="entry name" value="Winged helix-like DNA-binding domain superfamily/Winged helix DNA-binding domain"/>
    <property type="match status" value="1"/>
</dbReference>
<keyword evidence="9" id="KW-1185">Reference proteome</keyword>
<evidence type="ECO:0000256" key="4">
    <source>
        <dbReference type="PROSITE-ProRule" id="PRU01091"/>
    </source>
</evidence>
<dbReference type="GO" id="GO:0000976">
    <property type="term" value="F:transcription cis-regulatory region binding"/>
    <property type="evidence" value="ECO:0007669"/>
    <property type="project" value="TreeGrafter"/>
</dbReference>
<dbReference type="EMBL" id="JADOES010000018">
    <property type="protein sequence ID" value="MBT9315904.1"/>
    <property type="molecule type" value="Genomic_DNA"/>
</dbReference>
<dbReference type="PROSITE" id="PS50110">
    <property type="entry name" value="RESPONSE_REGULATORY"/>
    <property type="match status" value="2"/>
</dbReference>
<feature type="domain" description="Response regulatory" evidence="5">
    <location>
        <begin position="2"/>
        <end position="116"/>
    </location>
</feature>
<dbReference type="RefSeq" id="WP_215608972.1">
    <property type="nucleotide sequence ID" value="NZ_JADOES010000018.1"/>
</dbReference>
<feature type="domain" description="HPt" evidence="6">
    <location>
        <begin position="254"/>
        <end position="347"/>
    </location>
</feature>
<dbReference type="SMART" id="SM00862">
    <property type="entry name" value="Trans_reg_C"/>
    <property type="match status" value="1"/>
</dbReference>
<dbReference type="SUPFAM" id="SSF46894">
    <property type="entry name" value="C-terminal effector domain of the bipartite response regulators"/>
    <property type="match status" value="1"/>
</dbReference>
<evidence type="ECO:0000256" key="3">
    <source>
        <dbReference type="PROSITE-ProRule" id="PRU00169"/>
    </source>
</evidence>
<dbReference type="InterPro" id="IPR039420">
    <property type="entry name" value="WalR-like"/>
</dbReference>
<evidence type="ECO:0000256" key="2">
    <source>
        <dbReference type="PROSITE-ProRule" id="PRU00110"/>
    </source>
</evidence>
<reference evidence="8" key="2">
    <citation type="journal article" date="2021" name="Mar. Drugs">
        <title>Genome Reduction and Secondary Metabolism of the Marine Sponge-Associated Cyanobacterium Leptothoe.</title>
        <authorList>
            <person name="Konstantinou D."/>
            <person name="Popin R.V."/>
            <person name="Fewer D.P."/>
            <person name="Sivonen K."/>
            <person name="Gkelis S."/>
        </authorList>
    </citation>
    <scope>NUCLEOTIDE SEQUENCE</scope>
    <source>
        <strain evidence="8">TAU-MAC 1115</strain>
    </source>
</reference>
<gene>
    <name evidence="8" type="ORF">IXB50_10765</name>
</gene>
<protein>
    <submittedName>
        <fullName evidence="8">Response regulator</fullName>
    </submittedName>
</protein>
<dbReference type="Pfam" id="PF00486">
    <property type="entry name" value="Trans_reg_C"/>
    <property type="match status" value="1"/>
</dbReference>
<dbReference type="GO" id="GO:0006355">
    <property type="term" value="P:regulation of DNA-templated transcription"/>
    <property type="evidence" value="ECO:0007669"/>
    <property type="project" value="InterPro"/>
</dbReference>
<dbReference type="PANTHER" id="PTHR48111:SF15">
    <property type="entry name" value="OMPR SUBFAMILY"/>
    <property type="match status" value="1"/>
</dbReference>
<feature type="modified residue" description="4-aspartylphosphate" evidence="3">
    <location>
        <position position="51"/>
    </location>
</feature>
<feature type="domain" description="OmpR/PhoB-type" evidence="7">
    <location>
        <begin position="124"/>
        <end position="223"/>
    </location>
</feature>
<feature type="DNA-binding region" description="OmpR/PhoB-type" evidence="4">
    <location>
        <begin position="124"/>
        <end position="223"/>
    </location>
</feature>
<dbReference type="Pfam" id="PF00072">
    <property type="entry name" value="Response_reg"/>
    <property type="match status" value="2"/>
</dbReference>
<feature type="domain" description="Response regulatory" evidence="5">
    <location>
        <begin position="485"/>
        <end position="601"/>
    </location>
</feature>
<dbReference type="Gene3D" id="3.40.50.2300">
    <property type="match status" value="2"/>
</dbReference>
<sequence length="608" mass="67702">MRLLLVDDDEALMEMLAERLIKQRYAVDIANNGEIAQEFLDLFTYDLIVLDMLLPDIDGITFCKTCRQKHISCPILMLTAKDDSKDKVRALDAGADDYVVKPFDFEELCARIRALLRRDGQDATSTLKWGELSIAPDTFEVLYGNHQLHMTPKEYALLELFVRHPNRVFSLDAIIDNLWAFEDPPSGDAVRTHIKGVRQKLKAGGAPKNFIETVYGLGYRLKALEPTALTEAKTPVPASELPTQADMEAAIAKAWEVHQDTMQERLTVLEAAVAALDIGQLSPELQHAGRSQAHKLAGSLGCFGFAEGSRLARKLEQLLQLDVPLDNEQVFQMTSLVEGLRQNLANGGSQQAVSTAMASTPQIILLGAGAEFSQALMSFGTASGLRIVAVCDLTQAESKIREHPSDGIVIWLPPPRAARAMDLLERLGKKIGEKPLLVISDVVDFRQRLIWVQQGVDRILPRSTSPQQVIQDLKQLLQDDPTASKVMIVDDDIQVLDFLKTILSPWGFQLTTLSDPTQLLQTLETVQPHLLVLDVEMPEVNGLDLCQVLRADDRWQQLPILFLTVHEDIPTKQDAFKVGADDFISKSVMVTDLPMKIKSRLQHMQARE</sequence>
<dbReference type="Gene3D" id="6.10.250.690">
    <property type="match status" value="1"/>
</dbReference>
<feature type="modified residue" description="Phosphohistidine" evidence="2">
    <location>
        <position position="294"/>
    </location>
</feature>
<dbReference type="CDD" id="cd00383">
    <property type="entry name" value="trans_reg_C"/>
    <property type="match status" value="1"/>
</dbReference>
<dbReference type="GO" id="GO:0032993">
    <property type="term" value="C:protein-DNA complex"/>
    <property type="evidence" value="ECO:0007669"/>
    <property type="project" value="TreeGrafter"/>
</dbReference>
<evidence type="ECO:0000313" key="8">
    <source>
        <dbReference type="EMBL" id="MBT9315904.1"/>
    </source>
</evidence>
<keyword evidence="3" id="KW-0597">Phosphoprotein</keyword>
<accession>A0A947DFW9</accession>
<evidence type="ECO:0000259" key="6">
    <source>
        <dbReference type="PROSITE" id="PS50894"/>
    </source>
</evidence>
<dbReference type="CDD" id="cd00156">
    <property type="entry name" value="REC"/>
    <property type="match status" value="1"/>
</dbReference>
<dbReference type="InterPro" id="IPR011006">
    <property type="entry name" value="CheY-like_superfamily"/>
</dbReference>
<dbReference type="GO" id="GO:0005829">
    <property type="term" value="C:cytosol"/>
    <property type="evidence" value="ECO:0007669"/>
    <property type="project" value="TreeGrafter"/>
</dbReference>
<dbReference type="Proteomes" id="UP000717364">
    <property type="component" value="Unassembled WGS sequence"/>
</dbReference>
<evidence type="ECO:0000313" key="9">
    <source>
        <dbReference type="Proteomes" id="UP000717364"/>
    </source>
</evidence>
<dbReference type="Pfam" id="PF01627">
    <property type="entry name" value="Hpt"/>
    <property type="match status" value="1"/>
</dbReference>
<dbReference type="InterPro" id="IPR008207">
    <property type="entry name" value="Sig_transdc_His_kin_Hpt_dom"/>
</dbReference>
<dbReference type="InterPro" id="IPR016032">
    <property type="entry name" value="Sig_transdc_resp-reg_C-effctor"/>
</dbReference>
<proteinExistence type="predicted"/>
<dbReference type="InterPro" id="IPR001867">
    <property type="entry name" value="OmpR/PhoB-type_DNA-bd"/>
</dbReference>
<dbReference type="InterPro" id="IPR001789">
    <property type="entry name" value="Sig_transdc_resp-reg_receiver"/>
</dbReference>
<name>A0A947DFW9_9CYAN</name>
<dbReference type="PROSITE" id="PS50894">
    <property type="entry name" value="HPT"/>
    <property type="match status" value="1"/>
</dbReference>
<dbReference type="SUPFAM" id="SSF47226">
    <property type="entry name" value="Histidine-containing phosphotransfer domain, HPT domain"/>
    <property type="match status" value="1"/>
</dbReference>
<dbReference type="SUPFAM" id="SSF52172">
    <property type="entry name" value="CheY-like"/>
    <property type="match status" value="2"/>
</dbReference>
<comment type="caution">
    <text evidence="8">The sequence shown here is derived from an EMBL/GenBank/DDBJ whole genome shotgun (WGS) entry which is preliminary data.</text>
</comment>